<keyword evidence="7" id="KW-0067">ATP-binding</keyword>
<dbReference type="EC" id="2.7.13.3" evidence="2"/>
<name>A0ABP6T4N4_9ACTN</name>
<dbReference type="RefSeq" id="WP_345731303.1">
    <property type="nucleotide sequence ID" value="NZ_BAAAYN010000040.1"/>
</dbReference>
<evidence type="ECO:0000259" key="11">
    <source>
        <dbReference type="Pfam" id="PF02518"/>
    </source>
</evidence>
<dbReference type="InterPro" id="IPR011712">
    <property type="entry name" value="Sig_transdc_His_kin_sub3_dim/P"/>
</dbReference>
<dbReference type="Gene3D" id="3.30.565.10">
    <property type="entry name" value="Histidine kinase-like ATPase, C-terminal domain"/>
    <property type="match status" value="1"/>
</dbReference>
<reference evidence="14" key="1">
    <citation type="journal article" date="2019" name="Int. J. Syst. Evol. Microbiol.">
        <title>The Global Catalogue of Microorganisms (GCM) 10K type strain sequencing project: providing services to taxonomists for standard genome sequencing and annotation.</title>
        <authorList>
            <consortium name="The Broad Institute Genomics Platform"/>
            <consortium name="The Broad Institute Genome Sequencing Center for Infectious Disease"/>
            <person name="Wu L."/>
            <person name="Ma J."/>
        </authorList>
    </citation>
    <scope>NUCLEOTIDE SEQUENCE [LARGE SCALE GENOMIC DNA]</scope>
    <source>
        <strain evidence="14">JCM 9458</strain>
    </source>
</reference>
<evidence type="ECO:0000256" key="2">
    <source>
        <dbReference type="ARBA" id="ARBA00012438"/>
    </source>
</evidence>
<proteinExistence type="predicted"/>
<dbReference type="Proteomes" id="UP001501676">
    <property type="component" value="Unassembled WGS sequence"/>
</dbReference>
<feature type="transmembrane region" description="Helical" evidence="10">
    <location>
        <begin position="83"/>
        <end position="101"/>
    </location>
</feature>
<keyword evidence="10" id="KW-1133">Transmembrane helix</keyword>
<feature type="region of interest" description="Disordered" evidence="9">
    <location>
        <begin position="52"/>
        <end position="76"/>
    </location>
</feature>
<dbReference type="EMBL" id="BAAAYN010000040">
    <property type="protein sequence ID" value="GAA3393006.1"/>
    <property type="molecule type" value="Genomic_DNA"/>
</dbReference>
<evidence type="ECO:0000313" key="13">
    <source>
        <dbReference type="EMBL" id="GAA3393006.1"/>
    </source>
</evidence>
<evidence type="ECO:0000256" key="6">
    <source>
        <dbReference type="ARBA" id="ARBA00022777"/>
    </source>
</evidence>
<dbReference type="Pfam" id="PF07730">
    <property type="entry name" value="HisKA_3"/>
    <property type="match status" value="1"/>
</dbReference>
<dbReference type="PANTHER" id="PTHR24421:SF10">
    <property type="entry name" value="NITRATE_NITRITE SENSOR PROTEIN NARQ"/>
    <property type="match status" value="1"/>
</dbReference>
<keyword evidence="3" id="KW-0597">Phosphoprotein</keyword>
<evidence type="ECO:0000256" key="1">
    <source>
        <dbReference type="ARBA" id="ARBA00000085"/>
    </source>
</evidence>
<evidence type="ECO:0000256" key="3">
    <source>
        <dbReference type="ARBA" id="ARBA00022553"/>
    </source>
</evidence>
<organism evidence="13 14">
    <name type="scientific">Cryptosporangium minutisporangium</name>
    <dbReference type="NCBI Taxonomy" id="113569"/>
    <lineage>
        <taxon>Bacteria</taxon>
        <taxon>Bacillati</taxon>
        <taxon>Actinomycetota</taxon>
        <taxon>Actinomycetes</taxon>
        <taxon>Cryptosporangiales</taxon>
        <taxon>Cryptosporangiaceae</taxon>
        <taxon>Cryptosporangium</taxon>
    </lineage>
</organism>
<dbReference type="InterPro" id="IPR036890">
    <property type="entry name" value="HATPase_C_sf"/>
</dbReference>
<keyword evidence="5" id="KW-0547">Nucleotide-binding</keyword>
<dbReference type="InterPro" id="IPR003594">
    <property type="entry name" value="HATPase_dom"/>
</dbReference>
<feature type="transmembrane region" description="Helical" evidence="10">
    <location>
        <begin position="28"/>
        <end position="46"/>
    </location>
</feature>
<keyword evidence="4" id="KW-0808">Transferase</keyword>
<dbReference type="GO" id="GO:0016301">
    <property type="term" value="F:kinase activity"/>
    <property type="evidence" value="ECO:0007669"/>
    <property type="project" value="UniProtKB-KW"/>
</dbReference>
<gene>
    <name evidence="13" type="ORF">GCM10020369_56860</name>
</gene>
<dbReference type="SUPFAM" id="SSF55874">
    <property type="entry name" value="ATPase domain of HSP90 chaperone/DNA topoisomerase II/histidine kinase"/>
    <property type="match status" value="1"/>
</dbReference>
<evidence type="ECO:0000256" key="10">
    <source>
        <dbReference type="SAM" id="Phobius"/>
    </source>
</evidence>
<dbReference type="InterPro" id="IPR050482">
    <property type="entry name" value="Sensor_HK_TwoCompSys"/>
</dbReference>
<keyword evidence="14" id="KW-1185">Reference proteome</keyword>
<feature type="domain" description="Signal transduction histidine kinase subgroup 3 dimerisation and phosphoacceptor" evidence="12">
    <location>
        <begin position="236"/>
        <end position="298"/>
    </location>
</feature>
<keyword evidence="10" id="KW-0812">Transmembrane</keyword>
<evidence type="ECO:0000259" key="12">
    <source>
        <dbReference type="Pfam" id="PF07730"/>
    </source>
</evidence>
<evidence type="ECO:0000313" key="14">
    <source>
        <dbReference type="Proteomes" id="UP001501676"/>
    </source>
</evidence>
<evidence type="ECO:0000256" key="5">
    <source>
        <dbReference type="ARBA" id="ARBA00022741"/>
    </source>
</evidence>
<sequence length="453" mass="48614">MIRERLRVVFRAVLRRSGPSAPLSRRNWLFDAGLACAMALLAVLTADNDVPDRPQPHQSDPYAPLPPRPVPPPGPEPYVSDTWSTFGWLVLLLVVIAAPLVFRRRYPLSMLWVVLGTASFVVDVGDEAPLRLSFFVCVIAAYSAAVYSPYRIPALASLPLAAFFFQQVQGDANEPAFGAAITAVPQDAVPFLILVPLGVAAYGLRGWRSRADAERARVATLEGERAEAVRRATARERARIARELHDVVTHNVSVMVIQAGAARKVLDSAPEQAREALLAVEAGGRAAMTELRHVMGLLTIDSDEAEPELAPQPGLSQVEPLIDRVRNAGVPVELVVTGVPGPLPEGIDLAAYRVVQEALTNTVKHAAGAPAVVRIDYGADRLWIEVTDAGGVASDPERAEPDGAGQGLIGLRERLAVYGGVLQAGPRIRGGYRVEAVIPFATAEAPRLPVETR</sequence>
<comment type="catalytic activity">
    <reaction evidence="1">
        <text>ATP + protein L-histidine = ADP + protein N-phospho-L-histidine.</text>
        <dbReference type="EC" id="2.7.13.3"/>
    </reaction>
</comment>
<accession>A0ABP6T4N4</accession>
<dbReference type="Pfam" id="PF02518">
    <property type="entry name" value="HATPase_c"/>
    <property type="match status" value="1"/>
</dbReference>
<evidence type="ECO:0000256" key="4">
    <source>
        <dbReference type="ARBA" id="ARBA00022679"/>
    </source>
</evidence>
<comment type="caution">
    <text evidence="13">The sequence shown here is derived from an EMBL/GenBank/DDBJ whole genome shotgun (WGS) entry which is preliminary data.</text>
</comment>
<keyword evidence="10" id="KW-0472">Membrane</keyword>
<evidence type="ECO:0000256" key="7">
    <source>
        <dbReference type="ARBA" id="ARBA00022840"/>
    </source>
</evidence>
<keyword evidence="8" id="KW-0902">Two-component regulatory system</keyword>
<feature type="transmembrane region" description="Helical" evidence="10">
    <location>
        <begin position="128"/>
        <end position="145"/>
    </location>
</feature>
<dbReference type="CDD" id="cd16917">
    <property type="entry name" value="HATPase_UhpB-NarQ-NarX-like"/>
    <property type="match status" value="1"/>
</dbReference>
<protein>
    <recommendedName>
        <fullName evidence="2">histidine kinase</fullName>
        <ecNumber evidence="2">2.7.13.3</ecNumber>
    </recommendedName>
</protein>
<evidence type="ECO:0000256" key="9">
    <source>
        <dbReference type="SAM" id="MobiDB-lite"/>
    </source>
</evidence>
<feature type="domain" description="Histidine kinase/HSP90-like ATPase" evidence="11">
    <location>
        <begin position="350"/>
        <end position="441"/>
    </location>
</feature>
<keyword evidence="6 13" id="KW-0418">Kinase</keyword>
<feature type="compositionally biased region" description="Pro residues" evidence="9">
    <location>
        <begin position="63"/>
        <end position="76"/>
    </location>
</feature>
<dbReference type="PANTHER" id="PTHR24421">
    <property type="entry name" value="NITRATE/NITRITE SENSOR PROTEIN NARX-RELATED"/>
    <property type="match status" value="1"/>
</dbReference>
<dbReference type="Gene3D" id="1.20.5.1930">
    <property type="match status" value="1"/>
</dbReference>
<evidence type="ECO:0000256" key="8">
    <source>
        <dbReference type="ARBA" id="ARBA00023012"/>
    </source>
</evidence>